<reference evidence="3" key="1">
    <citation type="submission" date="2021-10" db="EMBL/GenBank/DDBJ databases">
        <authorList>
            <person name="Dean J.D."/>
            <person name="Kim M.K."/>
            <person name="Newey C.N."/>
            <person name="Stoker T.S."/>
            <person name="Thompson D.W."/>
            <person name="Grose J.H."/>
        </authorList>
    </citation>
    <scope>NUCLEOTIDE SEQUENCE</scope>
    <source>
        <strain evidence="3">BT178</strain>
    </source>
</reference>
<name>A0ABS8AR69_9BACT</name>
<evidence type="ECO:0000256" key="1">
    <source>
        <dbReference type="SAM" id="SignalP"/>
    </source>
</evidence>
<dbReference type="SUPFAM" id="SSF63829">
    <property type="entry name" value="Calcium-dependent phosphotriesterase"/>
    <property type="match status" value="1"/>
</dbReference>
<keyword evidence="4" id="KW-1185">Reference proteome</keyword>
<evidence type="ECO:0000313" key="3">
    <source>
        <dbReference type="EMBL" id="MCB2408727.1"/>
    </source>
</evidence>
<sequence length="543" mass="57541">MKNLFLAFCLLFSVAAVAQPDAWTFAQPFNTPNEVKDVAISADGSFFVTGRFSGSLQLGGTRLTSAGPCLYIAKCRPDGQVIRVTQLPATIDVQPHGIAVDDHDNCYVTGSFAGILQANASPWMPMALTATGNSDVFLLKCGPAGAVRWMRQGSGGSMGSGSICYGEGVALDRAGNSYITGQVNGIDVQFGSLRFSTHINSAFLASYTPQGNLRWARVWNNSGGSSKSQGGAIALGSGGTGYLSGQFSGNWRLDNVSMSAQPGGLFLARFDTRQGQLAWSISPARFTSGSGRALATDRHGRVYLGGGFSGSFGTTTVTSQAGSSDAFVARYSEQGTMEQVVPLGGAGPDAINDLTIDQTSGRIFVTGSITSDSEPRAQAFLAQVRPNGQVRALRKVMGPGSSRGLSLAIDGRNTIYTTGAFTGSCRFGSLVLHGNATEQGYLGRYGYPLYPPADESRAVTVDVFPNPVQNQLTLRFPAEHLSSGMRATLYDAWGHTVAEHTARPTLAPAEVRFNTATLPDGQYTLRIEHGQQQMDTRHISIRH</sequence>
<dbReference type="PANTHER" id="PTHR35580:SF1">
    <property type="entry name" value="PHYTASE-LIKE DOMAIN-CONTAINING PROTEIN"/>
    <property type="match status" value="1"/>
</dbReference>
<comment type="caution">
    <text evidence="3">The sequence shown here is derived from an EMBL/GenBank/DDBJ whole genome shotgun (WGS) entry which is preliminary data.</text>
</comment>
<accession>A0ABS8AR69</accession>
<dbReference type="Gene3D" id="2.120.10.30">
    <property type="entry name" value="TolB, C-terminal domain"/>
    <property type="match status" value="1"/>
</dbReference>
<feature type="signal peptide" evidence="1">
    <location>
        <begin position="1"/>
        <end position="18"/>
    </location>
</feature>
<evidence type="ECO:0000313" key="4">
    <source>
        <dbReference type="Proteomes" id="UP001165296"/>
    </source>
</evidence>
<dbReference type="NCBIfam" id="TIGR04183">
    <property type="entry name" value="Por_Secre_tail"/>
    <property type="match status" value="1"/>
</dbReference>
<dbReference type="Proteomes" id="UP001165296">
    <property type="component" value="Unassembled WGS sequence"/>
</dbReference>
<evidence type="ECO:0000259" key="2">
    <source>
        <dbReference type="Pfam" id="PF18962"/>
    </source>
</evidence>
<protein>
    <submittedName>
        <fullName evidence="3">SBBP repeat-containing protein</fullName>
    </submittedName>
</protein>
<dbReference type="InterPro" id="IPR052918">
    <property type="entry name" value="Motility_Chemotaxis_Reg"/>
</dbReference>
<dbReference type="PANTHER" id="PTHR35580">
    <property type="entry name" value="CELL SURFACE GLYCOPROTEIN (S-LAYER PROTEIN)-LIKE PROTEIN"/>
    <property type="match status" value="1"/>
</dbReference>
<dbReference type="RefSeq" id="WP_226176034.1">
    <property type="nucleotide sequence ID" value="NZ_JAJADR010000003.1"/>
</dbReference>
<gene>
    <name evidence="3" type="ORF">LGH74_12130</name>
</gene>
<proteinExistence type="predicted"/>
<feature type="chain" id="PRO_5047292026" evidence="1">
    <location>
        <begin position="19"/>
        <end position="543"/>
    </location>
</feature>
<dbReference type="InterPro" id="IPR011042">
    <property type="entry name" value="6-blade_b-propeller_TolB-like"/>
</dbReference>
<dbReference type="Pfam" id="PF18962">
    <property type="entry name" value="Por_Secre_tail"/>
    <property type="match status" value="1"/>
</dbReference>
<dbReference type="EMBL" id="JAJADR010000003">
    <property type="protein sequence ID" value="MCB2408727.1"/>
    <property type="molecule type" value="Genomic_DNA"/>
</dbReference>
<feature type="domain" description="Secretion system C-terminal sorting" evidence="2">
    <location>
        <begin position="463"/>
        <end position="534"/>
    </location>
</feature>
<keyword evidence="1" id="KW-0732">Signal</keyword>
<organism evidence="3 4">
    <name type="scientific">Hymenobacter lucidus</name>
    <dbReference type="NCBI Taxonomy" id="2880930"/>
    <lineage>
        <taxon>Bacteria</taxon>
        <taxon>Pseudomonadati</taxon>
        <taxon>Bacteroidota</taxon>
        <taxon>Cytophagia</taxon>
        <taxon>Cytophagales</taxon>
        <taxon>Hymenobacteraceae</taxon>
        <taxon>Hymenobacter</taxon>
    </lineage>
</organism>
<dbReference type="SUPFAM" id="SSF101898">
    <property type="entry name" value="NHL repeat"/>
    <property type="match status" value="1"/>
</dbReference>
<dbReference type="InterPro" id="IPR026444">
    <property type="entry name" value="Secre_tail"/>
</dbReference>